<accession>A0A1H7MXF9</accession>
<protein>
    <recommendedName>
        <fullName evidence="4">Secreted protein</fullName>
    </recommendedName>
</protein>
<feature type="signal peptide" evidence="1">
    <location>
        <begin position="1"/>
        <end position="27"/>
    </location>
</feature>
<feature type="chain" id="PRO_5011439908" description="Secreted protein" evidence="1">
    <location>
        <begin position="28"/>
        <end position="140"/>
    </location>
</feature>
<proteinExistence type="predicted"/>
<sequence>MKFARRLGLCATAVAALGLSAAGVAAAAPVTVPFQINPAPYGNPNGSFDAPATQCAAVIGDRPGVVVITGGKPGGWGCPLSSQVQWLNLSTGATGTTHLSDGLNGIPAQATVNTGIGQVAVILNPVAGIITPGLATFYVP</sequence>
<dbReference type="AlphaFoldDB" id="A0A1H7MXF9"/>
<dbReference type="OrthoDB" id="4558968at2"/>
<dbReference type="EMBL" id="FOAW01000006">
    <property type="protein sequence ID" value="SEL15950.1"/>
    <property type="molecule type" value="Genomic_DNA"/>
</dbReference>
<keyword evidence="3" id="KW-1185">Reference proteome</keyword>
<evidence type="ECO:0000313" key="2">
    <source>
        <dbReference type="EMBL" id="SEL15950.1"/>
    </source>
</evidence>
<keyword evidence="1" id="KW-0732">Signal</keyword>
<dbReference type="Proteomes" id="UP000198677">
    <property type="component" value="Unassembled WGS sequence"/>
</dbReference>
<evidence type="ECO:0008006" key="4">
    <source>
        <dbReference type="Google" id="ProtNLM"/>
    </source>
</evidence>
<gene>
    <name evidence="2" type="ORF">SAMN05444583_106183</name>
</gene>
<organism evidence="2 3">
    <name type="scientific">Rhodococcus maanshanensis</name>
    <dbReference type="NCBI Taxonomy" id="183556"/>
    <lineage>
        <taxon>Bacteria</taxon>
        <taxon>Bacillati</taxon>
        <taxon>Actinomycetota</taxon>
        <taxon>Actinomycetes</taxon>
        <taxon>Mycobacteriales</taxon>
        <taxon>Nocardiaceae</taxon>
        <taxon>Rhodococcus</taxon>
    </lineage>
</organism>
<evidence type="ECO:0000313" key="3">
    <source>
        <dbReference type="Proteomes" id="UP000198677"/>
    </source>
</evidence>
<name>A0A1H7MXF9_9NOCA</name>
<evidence type="ECO:0000256" key="1">
    <source>
        <dbReference type="SAM" id="SignalP"/>
    </source>
</evidence>
<reference evidence="3" key="1">
    <citation type="submission" date="2016-10" db="EMBL/GenBank/DDBJ databases">
        <authorList>
            <person name="Varghese N."/>
            <person name="Submissions S."/>
        </authorList>
    </citation>
    <scope>NUCLEOTIDE SEQUENCE [LARGE SCALE GENOMIC DNA]</scope>
    <source>
        <strain evidence="3">DSM 44675</strain>
    </source>
</reference>